<evidence type="ECO:0000256" key="1">
    <source>
        <dbReference type="SAM" id="MobiDB-lite"/>
    </source>
</evidence>
<name>A0A428NYU9_9HYPO</name>
<dbReference type="OrthoDB" id="5100145at2759"/>
<accession>A0A428NYU9</accession>
<keyword evidence="2" id="KW-1133">Transmembrane helix</keyword>
<evidence type="ECO:0000256" key="2">
    <source>
        <dbReference type="SAM" id="Phobius"/>
    </source>
</evidence>
<organism evidence="3 4">
    <name type="scientific">Fusarium duplospermum</name>
    <dbReference type="NCBI Taxonomy" id="1325734"/>
    <lineage>
        <taxon>Eukaryota</taxon>
        <taxon>Fungi</taxon>
        <taxon>Dikarya</taxon>
        <taxon>Ascomycota</taxon>
        <taxon>Pezizomycotina</taxon>
        <taxon>Sordariomycetes</taxon>
        <taxon>Hypocreomycetidae</taxon>
        <taxon>Hypocreales</taxon>
        <taxon>Nectriaceae</taxon>
        <taxon>Fusarium</taxon>
        <taxon>Fusarium solani species complex</taxon>
    </lineage>
</organism>
<keyword evidence="4" id="KW-1185">Reference proteome</keyword>
<sequence>MAFEVQGSAARESSLIHATLNRPRNHPEGMALSDVSAWVSSITPNCPSQHPLPKCISETISPLQVPPEITRHKSAAFDEALGVQIEVDESDVLDELEGLRIGFDYLEQGSIISEALGTGYMGSDISEDQGSQYDERIEVGGAIGADERACTAMEIMWPSVDPETTPIRELRESPSILLNSFDRLRETTSAFIVYLQDLSPSKSGSVECPFCHWDFKRELDVYDIRYHFQICPQKDLDWRIPYQFLSKDTMGINEEETQARKIIASLLGCCSGIRAYRERLRAAAQAKLPSADGFLKQIRSFCDGQLTCIGPKCKVAQFFDASWDGLRSHYEARHADHILQNEDIRDILDIEHHFDRHGESIKQLFAKARARRDQWGSMDHHAREMEEERCRRSLECEHSAFCRLSMMPQMRVLKDVDKVFRARYQQFRRLIAKSPVRELTLFTDELRDKCPKPKTLRRLGMQVFQQVVQGGSPNTLLEVFAFISLSQAMTVVMCRRGIQVDLNPGTIDYHAWRGCIQDETEKHLYDQLLLAWFHPRWQEELHSGGTNQTPSSVQEAMKKLVLQLMQAKQTNAAFKFSAFLKLDPFIKKQAHRGSADMLWDDDCAPSDPPADNHSNKVGEDDPGGNGIEALISTAIFIGTWLFMIYISVLGVGLLYLRNPEQRFRLITEDGEEHVASARNVLLAAEKMKDRVLNRLRQHSSITVLDGIVKDVEEALDHGYVWSVSDLHVCLEQAVQPLTDF</sequence>
<comment type="caution">
    <text evidence="3">The sequence shown here is derived from an EMBL/GenBank/DDBJ whole genome shotgun (WGS) entry which is preliminary data.</text>
</comment>
<feature type="transmembrane region" description="Helical" evidence="2">
    <location>
        <begin position="634"/>
        <end position="656"/>
    </location>
</feature>
<keyword evidence="2" id="KW-0812">Transmembrane</keyword>
<keyword evidence="2" id="KW-0472">Membrane</keyword>
<evidence type="ECO:0000313" key="4">
    <source>
        <dbReference type="Proteomes" id="UP000288168"/>
    </source>
</evidence>
<dbReference type="EMBL" id="NKCI01000251">
    <property type="protein sequence ID" value="RSL45897.1"/>
    <property type="molecule type" value="Genomic_DNA"/>
</dbReference>
<gene>
    <name evidence="3" type="ORF">CEP54_014094</name>
</gene>
<dbReference type="Proteomes" id="UP000288168">
    <property type="component" value="Unassembled WGS sequence"/>
</dbReference>
<proteinExistence type="predicted"/>
<reference evidence="3 4" key="1">
    <citation type="submission" date="2017-06" db="EMBL/GenBank/DDBJ databases">
        <title>Comparative genomic analysis of Ambrosia Fusariam Clade fungi.</title>
        <authorList>
            <person name="Stajich J.E."/>
            <person name="Carrillo J."/>
            <person name="Kijimoto T."/>
            <person name="Eskalen A."/>
            <person name="O'Donnell K."/>
            <person name="Kasson M."/>
        </authorList>
    </citation>
    <scope>NUCLEOTIDE SEQUENCE [LARGE SCALE GENOMIC DNA]</scope>
    <source>
        <strain evidence="3 4">NRRL62584</strain>
    </source>
</reference>
<feature type="region of interest" description="Disordered" evidence="1">
    <location>
        <begin position="597"/>
        <end position="621"/>
    </location>
</feature>
<protein>
    <submittedName>
        <fullName evidence="3">Uncharacterized protein</fullName>
    </submittedName>
</protein>
<dbReference type="AlphaFoldDB" id="A0A428NYU9"/>
<evidence type="ECO:0000313" key="3">
    <source>
        <dbReference type="EMBL" id="RSL45897.1"/>
    </source>
</evidence>